<evidence type="ECO:0000256" key="10">
    <source>
        <dbReference type="ARBA" id="ARBA00029606"/>
    </source>
</evidence>
<dbReference type="PANTHER" id="PTHR13421:SF16">
    <property type="entry name" value="SNRNA-ACTIVATING PROTEIN COMPLEX SUBUNIT 3"/>
    <property type="match status" value="1"/>
</dbReference>
<dbReference type="OrthoDB" id="46583at2759"/>
<protein>
    <recommendedName>
        <fullName evidence="3">snRNA-activating protein complex subunit 3</fullName>
    </recommendedName>
    <alternativeName>
        <fullName evidence="10">Small nuclear RNA-activating complex polypeptide 3</fullName>
    </alternativeName>
</protein>
<evidence type="ECO:0000313" key="11">
    <source>
        <dbReference type="Proteomes" id="UP000515135"/>
    </source>
</evidence>
<dbReference type="GO" id="GO:0000978">
    <property type="term" value="F:RNA polymerase II cis-regulatory region sequence-specific DNA binding"/>
    <property type="evidence" value="ECO:0007669"/>
    <property type="project" value="TreeGrafter"/>
</dbReference>
<dbReference type="GO" id="GO:0001046">
    <property type="term" value="F:core promoter sequence-specific DNA binding"/>
    <property type="evidence" value="ECO:0007669"/>
    <property type="project" value="TreeGrafter"/>
</dbReference>
<comment type="function">
    <text evidence="8">Part of the SNAPc complex required for the transcription of both RNA polymerase II and III small-nuclear RNA genes. Binds to the proximal sequence element (PSE), a non-TATA-box basal promoter element common to these 2 types of genes. Recruits TBP and BRF2 to the U6 snRNA TATA box.</text>
</comment>
<keyword evidence="5" id="KW-0238">DNA-binding</keyword>
<keyword evidence="7" id="KW-0539">Nucleus</keyword>
<dbReference type="GO" id="GO:0003681">
    <property type="term" value="F:bent DNA binding"/>
    <property type="evidence" value="ECO:0007669"/>
    <property type="project" value="TreeGrafter"/>
</dbReference>
<keyword evidence="6" id="KW-0804">Transcription</keyword>
<dbReference type="GeneID" id="109471870"/>
<evidence type="ECO:0000313" key="12">
    <source>
        <dbReference type="RefSeq" id="XP_019626844.1"/>
    </source>
</evidence>
<dbReference type="Pfam" id="PF12251">
    <property type="entry name" value="SNAPC3"/>
    <property type="match status" value="1"/>
</dbReference>
<comment type="similarity">
    <text evidence="2">Belongs to the SNAPC3/SRD2 family.</text>
</comment>
<organism evidence="11 12">
    <name type="scientific">Branchiostoma belcheri</name>
    <name type="common">Amphioxus</name>
    <dbReference type="NCBI Taxonomy" id="7741"/>
    <lineage>
        <taxon>Eukaryota</taxon>
        <taxon>Metazoa</taxon>
        <taxon>Chordata</taxon>
        <taxon>Cephalochordata</taxon>
        <taxon>Leptocardii</taxon>
        <taxon>Amphioxiformes</taxon>
        <taxon>Branchiostomatidae</taxon>
        <taxon>Branchiostoma</taxon>
    </lineage>
</organism>
<dbReference type="InterPro" id="IPR022042">
    <property type="entry name" value="snRNA-activating_su3"/>
</dbReference>
<evidence type="ECO:0000256" key="1">
    <source>
        <dbReference type="ARBA" id="ARBA00004123"/>
    </source>
</evidence>
<dbReference type="GO" id="GO:0042795">
    <property type="term" value="P:snRNA transcription by RNA polymerase II"/>
    <property type="evidence" value="ECO:0007669"/>
    <property type="project" value="TreeGrafter"/>
</dbReference>
<accession>A0A6P4YYU2</accession>
<keyword evidence="11" id="KW-1185">Reference proteome</keyword>
<evidence type="ECO:0000256" key="5">
    <source>
        <dbReference type="ARBA" id="ARBA00023125"/>
    </source>
</evidence>
<sequence length="375" mass="43758">MEEVASSETFSPQIHVQGFVDEAIKTLDVSDLYSKREILKSVTYAEAMNVSIETVDELKSVCSTQTLKCSLEDIDRDAAEVPTGTELVTLGLRKRYLDSKPNINKNCKFTVLSWNQEHAYHNVKPPPEREVKPQCAVLQVAVFHPTKRTMRRRPGSRMRVAQEYRVLGYQKLTDLRDAITCIADHAIAGEYSERPCNVPDIRAKDIYKSAYFFIENVFYNDLRFEDSRDLSREVREWKQNKHEGKGSYTTKNMEDVKFNDLHIRLGYPYLYCHQGNCEHLIIFKDLRMFHTDDCRDEGLYPLMVDRYRFRRQMCRVCSTFTAKWVTYDDQLAEESPCFFCDLCFKALHYSKDLTKLAEFEAYPYVDMGIFNLATA</sequence>
<dbReference type="GO" id="GO:0042796">
    <property type="term" value="P:snRNA transcription by RNA polymerase III"/>
    <property type="evidence" value="ECO:0007669"/>
    <property type="project" value="TreeGrafter"/>
</dbReference>
<dbReference type="GO" id="GO:0019185">
    <property type="term" value="C:snRNA-activating protein complex"/>
    <property type="evidence" value="ECO:0007669"/>
    <property type="project" value="TreeGrafter"/>
</dbReference>
<evidence type="ECO:0000256" key="2">
    <source>
        <dbReference type="ARBA" id="ARBA00010410"/>
    </source>
</evidence>
<dbReference type="KEGG" id="bbel:109471870"/>
<evidence type="ECO:0000256" key="3">
    <source>
        <dbReference type="ARBA" id="ARBA00013634"/>
    </source>
</evidence>
<dbReference type="AlphaFoldDB" id="A0A6P4YYU2"/>
<dbReference type="GO" id="GO:0001006">
    <property type="term" value="F:RNA polymerase III type 3 promoter sequence-specific DNA binding"/>
    <property type="evidence" value="ECO:0007669"/>
    <property type="project" value="TreeGrafter"/>
</dbReference>
<evidence type="ECO:0000256" key="6">
    <source>
        <dbReference type="ARBA" id="ARBA00023163"/>
    </source>
</evidence>
<evidence type="ECO:0000256" key="4">
    <source>
        <dbReference type="ARBA" id="ARBA00023015"/>
    </source>
</evidence>
<dbReference type="Proteomes" id="UP000515135">
    <property type="component" value="Unplaced"/>
</dbReference>
<name>A0A6P4YYU2_BRABE</name>
<gene>
    <name evidence="12" type="primary">LOC109471870</name>
</gene>
<proteinExistence type="inferred from homology"/>
<comment type="subunit">
    <text evidence="9">Part of the SNAPc complex composed of 5 subunits: SNAPC1, SNAPC2, SNAPC3, SNAPC4 and SNAPC5. SNAPC3 interacts with SNAPC1.</text>
</comment>
<dbReference type="GO" id="GO:0005634">
    <property type="term" value="C:nucleus"/>
    <property type="evidence" value="ECO:0007669"/>
    <property type="project" value="UniProtKB-SubCell"/>
</dbReference>
<keyword evidence="4" id="KW-0805">Transcription regulation</keyword>
<dbReference type="RefSeq" id="XP_019626844.1">
    <property type="nucleotide sequence ID" value="XM_019771285.1"/>
</dbReference>
<reference evidence="12" key="1">
    <citation type="submission" date="2025-08" db="UniProtKB">
        <authorList>
            <consortium name="RefSeq"/>
        </authorList>
    </citation>
    <scope>IDENTIFICATION</scope>
    <source>
        <tissue evidence="12">Gonad</tissue>
    </source>
</reference>
<evidence type="ECO:0000256" key="7">
    <source>
        <dbReference type="ARBA" id="ARBA00023242"/>
    </source>
</evidence>
<comment type="subcellular location">
    <subcellularLocation>
        <location evidence="1">Nucleus</location>
    </subcellularLocation>
</comment>
<dbReference type="PANTHER" id="PTHR13421">
    <property type="entry name" value="SNRNA-ACTIVATING PROTEIN COMPLEX SUBUNIT 3"/>
    <property type="match status" value="1"/>
</dbReference>
<evidence type="ECO:0000256" key="9">
    <source>
        <dbReference type="ARBA" id="ARBA00025958"/>
    </source>
</evidence>
<evidence type="ECO:0000256" key="8">
    <source>
        <dbReference type="ARBA" id="ARBA00025193"/>
    </source>
</evidence>